<dbReference type="EMBL" id="NMUH01017209">
    <property type="protein sequence ID" value="MQM23645.1"/>
    <property type="molecule type" value="Genomic_DNA"/>
</dbReference>
<reference evidence="1" key="1">
    <citation type="submission" date="2017-07" db="EMBL/GenBank/DDBJ databases">
        <title>Taro Niue Genome Assembly and Annotation.</title>
        <authorList>
            <person name="Atibalentja N."/>
            <person name="Keating K."/>
            <person name="Fields C.J."/>
        </authorList>
    </citation>
    <scope>NUCLEOTIDE SEQUENCE</scope>
    <source>
        <strain evidence="1">Niue_2</strain>
        <tissue evidence="1">Leaf</tissue>
    </source>
</reference>
<comment type="caution">
    <text evidence="1">The sequence shown here is derived from an EMBL/GenBank/DDBJ whole genome shotgun (WGS) entry which is preliminary data.</text>
</comment>
<evidence type="ECO:0000313" key="2">
    <source>
        <dbReference type="Proteomes" id="UP000652761"/>
    </source>
</evidence>
<accession>A0A843XY89</accession>
<proteinExistence type="predicted"/>
<keyword evidence="2" id="KW-1185">Reference proteome</keyword>
<protein>
    <submittedName>
        <fullName evidence="1">Uncharacterized protein</fullName>
    </submittedName>
</protein>
<organism evidence="1 2">
    <name type="scientific">Colocasia esculenta</name>
    <name type="common">Wild taro</name>
    <name type="synonym">Arum esculentum</name>
    <dbReference type="NCBI Taxonomy" id="4460"/>
    <lineage>
        <taxon>Eukaryota</taxon>
        <taxon>Viridiplantae</taxon>
        <taxon>Streptophyta</taxon>
        <taxon>Embryophyta</taxon>
        <taxon>Tracheophyta</taxon>
        <taxon>Spermatophyta</taxon>
        <taxon>Magnoliopsida</taxon>
        <taxon>Liliopsida</taxon>
        <taxon>Araceae</taxon>
        <taxon>Aroideae</taxon>
        <taxon>Colocasieae</taxon>
        <taxon>Colocasia</taxon>
    </lineage>
</organism>
<dbReference type="AlphaFoldDB" id="A0A843XY89"/>
<evidence type="ECO:0000313" key="1">
    <source>
        <dbReference type="EMBL" id="MQM23645.1"/>
    </source>
</evidence>
<dbReference type="Proteomes" id="UP000652761">
    <property type="component" value="Unassembled WGS sequence"/>
</dbReference>
<sequence length="140" mass="16232">MEHASSRDDCVCLVGAFSDCGVPLDTTMGRSFRPEASFLLWNPPRKGQVLLFRRSRSQAIRRKSLENRLAMIQQRLLPWDQSLVRLGPSLVPTMMAGTRLPETLRSFWEGREIFSLRVARRRYMAIIFEPMMAWGRKCKT</sequence>
<name>A0A843XY89_COLES</name>
<gene>
    <name evidence="1" type="ORF">Taro_056712</name>
</gene>